<dbReference type="EC" id="2.6.1.9" evidence="8"/>
<comment type="pathway">
    <text evidence="2 8">Amino-acid biosynthesis; L-histidine biosynthesis; L-histidine from 5-phospho-alpha-D-ribose 1-diphosphate: step 7/9.</text>
</comment>
<evidence type="ECO:0000313" key="10">
    <source>
        <dbReference type="EMBL" id="SHN50408.1"/>
    </source>
</evidence>
<comment type="subunit">
    <text evidence="3 8">Homodimer.</text>
</comment>
<dbReference type="Gene3D" id="3.40.640.10">
    <property type="entry name" value="Type I PLP-dependent aspartate aminotransferase-like (Major domain)"/>
    <property type="match status" value="1"/>
</dbReference>
<dbReference type="InterPro" id="IPR015422">
    <property type="entry name" value="PyrdxlP-dep_Trfase_small"/>
</dbReference>
<keyword evidence="6 8" id="KW-0663">Pyridoxal phosphate</keyword>
<dbReference type="PROSITE" id="PS00599">
    <property type="entry name" value="AA_TRANSFER_CLASS_2"/>
    <property type="match status" value="1"/>
</dbReference>
<dbReference type="NCBIfam" id="TIGR01141">
    <property type="entry name" value="hisC"/>
    <property type="match status" value="1"/>
</dbReference>
<evidence type="ECO:0000256" key="3">
    <source>
        <dbReference type="ARBA" id="ARBA00011738"/>
    </source>
</evidence>
<dbReference type="Pfam" id="PF00155">
    <property type="entry name" value="Aminotran_1_2"/>
    <property type="match status" value="1"/>
</dbReference>
<dbReference type="UniPathway" id="UPA00031">
    <property type="reaction ID" value="UER00012"/>
</dbReference>
<dbReference type="GO" id="GO:0000105">
    <property type="term" value="P:L-histidine biosynthetic process"/>
    <property type="evidence" value="ECO:0007669"/>
    <property type="project" value="UniProtKB-UniRule"/>
</dbReference>
<gene>
    <name evidence="8" type="primary">hisC</name>
    <name evidence="10" type="ORF">SAMN02745247_00497</name>
</gene>
<organism evidence="10 11">
    <name type="scientific">Butyrivibrio hungatei DSM 14810</name>
    <dbReference type="NCBI Taxonomy" id="1121132"/>
    <lineage>
        <taxon>Bacteria</taxon>
        <taxon>Bacillati</taxon>
        <taxon>Bacillota</taxon>
        <taxon>Clostridia</taxon>
        <taxon>Lachnospirales</taxon>
        <taxon>Lachnospiraceae</taxon>
        <taxon>Butyrivibrio</taxon>
    </lineage>
</organism>
<dbReference type="InterPro" id="IPR050106">
    <property type="entry name" value="HistidinolP_aminotransfase"/>
</dbReference>
<feature type="domain" description="Aminotransferase class I/classII large" evidence="9">
    <location>
        <begin position="23"/>
        <end position="345"/>
    </location>
</feature>
<evidence type="ECO:0000256" key="1">
    <source>
        <dbReference type="ARBA" id="ARBA00001933"/>
    </source>
</evidence>
<keyword evidence="8" id="KW-0368">Histidine biosynthesis</keyword>
<comment type="catalytic activity">
    <reaction evidence="7 8">
        <text>L-histidinol phosphate + 2-oxoglutarate = 3-(imidazol-4-yl)-2-oxopropyl phosphate + L-glutamate</text>
        <dbReference type="Rhea" id="RHEA:23744"/>
        <dbReference type="ChEBI" id="CHEBI:16810"/>
        <dbReference type="ChEBI" id="CHEBI:29985"/>
        <dbReference type="ChEBI" id="CHEBI:57766"/>
        <dbReference type="ChEBI" id="CHEBI:57980"/>
        <dbReference type="EC" id="2.6.1.9"/>
    </reaction>
</comment>
<dbReference type="HAMAP" id="MF_01023">
    <property type="entry name" value="HisC_aminotrans_2"/>
    <property type="match status" value="1"/>
</dbReference>
<dbReference type="CDD" id="cd00609">
    <property type="entry name" value="AAT_like"/>
    <property type="match status" value="1"/>
</dbReference>
<dbReference type="Gene3D" id="3.90.1150.10">
    <property type="entry name" value="Aspartate Aminotransferase, domain 1"/>
    <property type="match status" value="1"/>
</dbReference>
<dbReference type="Proteomes" id="UP000184097">
    <property type="component" value="Unassembled WGS sequence"/>
</dbReference>
<keyword evidence="8" id="KW-0028">Amino-acid biosynthesis</keyword>
<comment type="similarity">
    <text evidence="8">Belongs to the class-II pyridoxal-phosphate-dependent aminotransferase family. Histidinol-phosphate aminotransferase subfamily.</text>
</comment>
<evidence type="ECO:0000256" key="4">
    <source>
        <dbReference type="ARBA" id="ARBA00022576"/>
    </source>
</evidence>
<comment type="cofactor">
    <cofactor evidence="1 8">
        <name>pyridoxal 5'-phosphate</name>
        <dbReference type="ChEBI" id="CHEBI:597326"/>
    </cofactor>
</comment>
<dbReference type="EMBL" id="FRDH01000003">
    <property type="protein sequence ID" value="SHN50408.1"/>
    <property type="molecule type" value="Genomic_DNA"/>
</dbReference>
<dbReference type="InterPro" id="IPR004839">
    <property type="entry name" value="Aminotransferase_I/II_large"/>
</dbReference>
<dbReference type="PANTHER" id="PTHR43643">
    <property type="entry name" value="HISTIDINOL-PHOSPHATE AMINOTRANSFERASE 2"/>
    <property type="match status" value="1"/>
</dbReference>
<dbReference type="AlphaFoldDB" id="A0A1M7RWA8"/>
<dbReference type="InterPro" id="IPR015424">
    <property type="entry name" value="PyrdxlP-dep_Trfase"/>
</dbReference>
<dbReference type="GO" id="GO:0004400">
    <property type="term" value="F:histidinol-phosphate transaminase activity"/>
    <property type="evidence" value="ECO:0007669"/>
    <property type="project" value="UniProtKB-UniRule"/>
</dbReference>
<evidence type="ECO:0000256" key="6">
    <source>
        <dbReference type="ARBA" id="ARBA00022898"/>
    </source>
</evidence>
<dbReference type="InterPro" id="IPR015421">
    <property type="entry name" value="PyrdxlP-dep_Trfase_major"/>
</dbReference>
<name>A0A1M7RWA8_9FIRM</name>
<protein>
    <recommendedName>
        <fullName evidence="8">Histidinol-phosphate aminotransferase</fullName>
        <ecNumber evidence="8">2.6.1.9</ecNumber>
    </recommendedName>
    <alternativeName>
        <fullName evidence="8">Imidazole acetol-phosphate transaminase</fullName>
    </alternativeName>
</protein>
<evidence type="ECO:0000259" key="9">
    <source>
        <dbReference type="Pfam" id="PF00155"/>
    </source>
</evidence>
<evidence type="ECO:0000256" key="2">
    <source>
        <dbReference type="ARBA" id="ARBA00005011"/>
    </source>
</evidence>
<feature type="modified residue" description="N6-(pyridoxal phosphate)lysine" evidence="8">
    <location>
        <position position="208"/>
    </location>
</feature>
<keyword evidence="5 8" id="KW-0808">Transferase</keyword>
<evidence type="ECO:0000256" key="8">
    <source>
        <dbReference type="HAMAP-Rule" id="MF_01023"/>
    </source>
</evidence>
<dbReference type="RefSeq" id="WP_072700692.1">
    <property type="nucleotide sequence ID" value="NZ_FRDH01000003.1"/>
</dbReference>
<dbReference type="PANTHER" id="PTHR43643:SF3">
    <property type="entry name" value="HISTIDINOL-PHOSPHATE AMINOTRANSFERASE"/>
    <property type="match status" value="1"/>
</dbReference>
<accession>A0A1M7RWA8</accession>
<dbReference type="InterPro" id="IPR001917">
    <property type="entry name" value="Aminotrans_II_pyridoxalP_BS"/>
</dbReference>
<dbReference type="InterPro" id="IPR005861">
    <property type="entry name" value="HisP_aminotrans"/>
</dbReference>
<keyword evidence="4 8" id="KW-0032">Aminotransferase</keyword>
<evidence type="ECO:0000313" key="11">
    <source>
        <dbReference type="Proteomes" id="UP000184097"/>
    </source>
</evidence>
<reference evidence="10 11" key="1">
    <citation type="submission" date="2016-12" db="EMBL/GenBank/DDBJ databases">
        <authorList>
            <person name="Song W.-J."/>
            <person name="Kurnit D.M."/>
        </authorList>
    </citation>
    <scope>NUCLEOTIDE SEQUENCE [LARGE SCALE GENOMIC DNA]</scope>
    <source>
        <strain evidence="10 11">DSM 14810</strain>
    </source>
</reference>
<proteinExistence type="inferred from homology"/>
<evidence type="ECO:0000256" key="5">
    <source>
        <dbReference type="ARBA" id="ARBA00022679"/>
    </source>
</evidence>
<sequence>MSWEENVRKVVPYTPGEQPKIQNIIKLNTNENPYPPAPAVAEAIKNMDVDRFKKYPDPSCSVLVDAIADFYNVSSDKVFVGVGSDDVLAMAFLTFFNSDKPVFFPDITYSFYDVWANLYRIPFKQIPLNEDFTITKEDYFGENGGVVIANPNAPTGVELPLKDIEEILQNNRDVVVIVDEAYIDFGGESALPLIDKYDNLLVVQTFSKSRSMAGMRIGYAFGNEKLIKFLSDVKYSFNSYTMNTPTLELGALAISNRDYFDKTRNMVIGTRERVKKELKNLGFEFADSKTNFIFAKHPDKSGKEIFANLRSRGIIVRRFDLPRIDEYLRISIGTDEEMDTLIRALKEII</sequence>
<dbReference type="GO" id="GO:0030170">
    <property type="term" value="F:pyridoxal phosphate binding"/>
    <property type="evidence" value="ECO:0007669"/>
    <property type="project" value="InterPro"/>
</dbReference>
<evidence type="ECO:0000256" key="7">
    <source>
        <dbReference type="ARBA" id="ARBA00047481"/>
    </source>
</evidence>
<dbReference type="SUPFAM" id="SSF53383">
    <property type="entry name" value="PLP-dependent transferases"/>
    <property type="match status" value="1"/>
</dbReference>